<protein>
    <submittedName>
        <fullName evidence="3">Helicase-associated domain-containing protein</fullName>
    </submittedName>
</protein>
<accession>A0ABW2HCI9</accession>
<feature type="region of interest" description="Disordered" evidence="1">
    <location>
        <begin position="101"/>
        <end position="120"/>
    </location>
</feature>
<evidence type="ECO:0000313" key="4">
    <source>
        <dbReference type="Proteomes" id="UP001596507"/>
    </source>
</evidence>
<keyword evidence="3" id="KW-0547">Nucleotide-binding</keyword>
<dbReference type="InterPro" id="IPR032830">
    <property type="entry name" value="XPB/Ssl2_N"/>
</dbReference>
<gene>
    <name evidence="3" type="ORF">ACFQRL_04135</name>
</gene>
<dbReference type="RefSeq" id="WP_262873062.1">
    <property type="nucleotide sequence ID" value="NZ_BAABKW010000005.1"/>
</dbReference>
<dbReference type="Proteomes" id="UP001596507">
    <property type="component" value="Unassembled WGS sequence"/>
</dbReference>
<evidence type="ECO:0000313" key="3">
    <source>
        <dbReference type="EMBL" id="MFC7268147.1"/>
    </source>
</evidence>
<keyword evidence="4" id="KW-1185">Reference proteome</keyword>
<keyword evidence="3" id="KW-0067">ATP-binding</keyword>
<reference evidence="4" key="1">
    <citation type="journal article" date="2019" name="Int. J. Syst. Evol. Microbiol.">
        <title>The Global Catalogue of Microorganisms (GCM) 10K type strain sequencing project: providing services to taxonomists for standard genome sequencing and annotation.</title>
        <authorList>
            <consortium name="The Broad Institute Genomics Platform"/>
            <consortium name="The Broad Institute Genome Sequencing Center for Infectious Disease"/>
            <person name="Wu L."/>
            <person name="Ma J."/>
        </authorList>
    </citation>
    <scope>NUCLEOTIDE SEQUENCE [LARGE SCALE GENOMIC DNA]</scope>
    <source>
        <strain evidence="4">CGMCC 1.15772</strain>
    </source>
</reference>
<keyword evidence="3" id="KW-0378">Hydrolase</keyword>
<evidence type="ECO:0000259" key="2">
    <source>
        <dbReference type="Pfam" id="PF13625"/>
    </source>
</evidence>
<dbReference type="Pfam" id="PF13625">
    <property type="entry name" value="Helicase_C_3"/>
    <property type="match status" value="1"/>
</dbReference>
<sequence length="569" mass="59982">MADERALATGLSGLTDDALARTFAARAVSPGSTWHDFFDAAGGLLEPTSIDRALTSLPRAALVGLAAGVAAPELPAALLLIDADGTPFAAVTARVEAARSAHPDAFEHRPVPPDPTPAREQDAASAAELAFTTTGALADVLLAAAHLPLARTGSGAVSAVDRRRLVDAGAVETPEELDDLVETARTAGLLAPTEREWQVTAAGEEWLQASTARRWRIVADALAAAAPDGVRARGGILPLDHWHDAYPLRAGWRELSERRARVAVRWGLIAPSGAEPAWTAALRTGRPDAVPVDPPLPAEIDRVYLQADLTAISPGPLAPPLELRLRTMAHRESRAQASTYRFSADSLGGALTEGETAASIREFLSALSLTGIPQPLEYLIQSTASRHGRVRVEWDAAASRTVVTAADRALRDAIAVDQALRPLGLVADGEVALTSRVGRDAVYWALADSRYPVMAVDSTGAAESLHRRTAAGAGAPSPDAAQLYAPLIARLREAEGADTDGAWLVRELEQAVRARAVIEVAVRMPDDTERTFTIEATGLGGGRLRGRDRAADVERTLPVSHILRVATAP</sequence>
<organism evidence="3 4">
    <name type="scientific">Microbacterium fluvii</name>
    <dbReference type="NCBI Taxonomy" id="415215"/>
    <lineage>
        <taxon>Bacteria</taxon>
        <taxon>Bacillati</taxon>
        <taxon>Actinomycetota</taxon>
        <taxon>Actinomycetes</taxon>
        <taxon>Micrococcales</taxon>
        <taxon>Microbacteriaceae</taxon>
        <taxon>Microbacterium</taxon>
    </lineage>
</organism>
<feature type="domain" description="Helicase XPB/Ssl2 N-terminal" evidence="2">
    <location>
        <begin position="304"/>
        <end position="425"/>
    </location>
</feature>
<comment type="caution">
    <text evidence="3">The sequence shown here is derived from an EMBL/GenBank/DDBJ whole genome shotgun (WGS) entry which is preliminary data.</text>
</comment>
<dbReference type="EMBL" id="JBHTBE010000001">
    <property type="protein sequence ID" value="MFC7268147.1"/>
    <property type="molecule type" value="Genomic_DNA"/>
</dbReference>
<evidence type="ECO:0000256" key="1">
    <source>
        <dbReference type="SAM" id="MobiDB-lite"/>
    </source>
</evidence>
<dbReference type="GO" id="GO:0004386">
    <property type="term" value="F:helicase activity"/>
    <property type="evidence" value="ECO:0007669"/>
    <property type="project" value="UniProtKB-KW"/>
</dbReference>
<proteinExistence type="predicted"/>
<name>A0ABW2HCI9_9MICO</name>
<keyword evidence="3" id="KW-0347">Helicase</keyword>